<keyword evidence="2" id="KW-0081">Bacteriolytic enzyme</keyword>
<feature type="region of interest" description="Disordered" evidence="3">
    <location>
        <begin position="187"/>
        <end position="213"/>
    </location>
</feature>
<dbReference type="PANTHER" id="PTHR38107:SF3">
    <property type="entry name" value="LYSOZYME RRRD-RELATED"/>
    <property type="match status" value="1"/>
</dbReference>
<dbReference type="GO" id="GO:0003796">
    <property type="term" value="F:lysozyme activity"/>
    <property type="evidence" value="ECO:0007669"/>
    <property type="project" value="InterPro"/>
</dbReference>
<keyword evidence="4" id="KW-0472">Membrane</keyword>
<reference evidence="5" key="1">
    <citation type="submission" date="2019-06" db="EMBL/GenBank/DDBJ databases">
        <authorList>
            <person name="Zheng W."/>
        </authorList>
    </citation>
    <scope>NUCLEOTIDE SEQUENCE</scope>
    <source>
        <strain evidence="5">QDHG01</strain>
    </source>
</reference>
<keyword evidence="6" id="KW-1185">Reference proteome</keyword>
<sequence>MNTRNQQKLIIIIIVFGLSNLSSTYSYRYLKKSTQQLIIQLNNPQTNFQLMKFAYMTLTVVGLLTITLNSSTAEAQGLAFLGRELDSKSEKRYGKNKKEDNDDSDDDNDDDLSDNDNDDNLSDNDNDDDYRNDINHDNDDCDDDNDGDHRYGNHEQCKKCNGTIDGYTSSNGTYINCTFGNDTLSNSTSFESNSSSNSNDTSSSNSNDNSSSNLTILSADIRKSTNSDDRKKKSQTSFVWSAENVTALIKSVQAPIFTSLLVNGSKKNYMIGYGHTGKDVKVNQTIDQTQADAILVKDLKKAMECISDSIWKKNKAVLTDYQNTALVSFAQSVNCDIIEKFSKKIVLTDATTANEYFVNLIAKADTVTSDYLTQRRAAEKALFGIV</sequence>
<dbReference type="Pfam" id="PF00959">
    <property type="entry name" value="Phage_lysozyme"/>
    <property type="match status" value="1"/>
</dbReference>
<dbReference type="Gene3D" id="1.10.530.40">
    <property type="match status" value="1"/>
</dbReference>
<evidence type="ECO:0000256" key="1">
    <source>
        <dbReference type="ARBA" id="ARBA00022529"/>
    </source>
</evidence>
<feature type="transmembrane region" description="Helical" evidence="4">
    <location>
        <begin position="9"/>
        <end position="30"/>
    </location>
</feature>
<evidence type="ECO:0008006" key="7">
    <source>
        <dbReference type="Google" id="ProtNLM"/>
    </source>
</evidence>
<keyword evidence="4" id="KW-0812">Transmembrane</keyword>
<dbReference type="PANTHER" id="PTHR38107">
    <property type="match status" value="1"/>
</dbReference>
<feature type="region of interest" description="Disordered" evidence="3">
    <location>
        <begin position="89"/>
        <end position="144"/>
    </location>
</feature>
<dbReference type="GO" id="GO:0042742">
    <property type="term" value="P:defense response to bacterium"/>
    <property type="evidence" value="ECO:0007669"/>
    <property type="project" value="UniProtKB-KW"/>
</dbReference>
<evidence type="ECO:0000256" key="2">
    <source>
        <dbReference type="ARBA" id="ARBA00022638"/>
    </source>
</evidence>
<feature type="compositionally biased region" description="Acidic residues" evidence="3">
    <location>
        <begin position="101"/>
        <end position="128"/>
    </location>
</feature>
<gene>
    <name evidence="5" type="ORF">FGO68_gene5394</name>
</gene>
<proteinExistence type="predicted"/>
<dbReference type="Proteomes" id="UP000785679">
    <property type="component" value="Unassembled WGS sequence"/>
</dbReference>
<accession>A0A8J8NR65</accession>
<dbReference type="SUPFAM" id="SSF53955">
    <property type="entry name" value="Lysozyme-like"/>
    <property type="match status" value="1"/>
</dbReference>
<dbReference type="AlphaFoldDB" id="A0A8J8NR65"/>
<dbReference type="InterPro" id="IPR051018">
    <property type="entry name" value="Bacteriophage_GH24"/>
</dbReference>
<dbReference type="GO" id="GO:0031640">
    <property type="term" value="P:killing of cells of another organism"/>
    <property type="evidence" value="ECO:0007669"/>
    <property type="project" value="UniProtKB-KW"/>
</dbReference>
<protein>
    <recommendedName>
        <fullName evidence="7">Lysozyme</fullName>
    </recommendedName>
</protein>
<feature type="transmembrane region" description="Helical" evidence="4">
    <location>
        <begin position="50"/>
        <end position="68"/>
    </location>
</feature>
<evidence type="ECO:0000256" key="3">
    <source>
        <dbReference type="SAM" id="MobiDB-lite"/>
    </source>
</evidence>
<feature type="compositionally biased region" description="Basic and acidic residues" evidence="3">
    <location>
        <begin position="129"/>
        <end position="138"/>
    </location>
</feature>
<comment type="caution">
    <text evidence="5">The sequence shown here is derived from an EMBL/GenBank/DDBJ whole genome shotgun (WGS) entry which is preliminary data.</text>
</comment>
<dbReference type="GO" id="GO:0016998">
    <property type="term" value="P:cell wall macromolecule catabolic process"/>
    <property type="evidence" value="ECO:0007669"/>
    <property type="project" value="InterPro"/>
</dbReference>
<keyword evidence="4" id="KW-1133">Transmembrane helix</keyword>
<evidence type="ECO:0000313" key="6">
    <source>
        <dbReference type="Proteomes" id="UP000785679"/>
    </source>
</evidence>
<name>A0A8J8NR65_HALGN</name>
<dbReference type="InterPro" id="IPR023346">
    <property type="entry name" value="Lysozyme-like_dom_sf"/>
</dbReference>
<evidence type="ECO:0000313" key="5">
    <source>
        <dbReference type="EMBL" id="TNV78730.1"/>
    </source>
</evidence>
<organism evidence="5 6">
    <name type="scientific">Halteria grandinella</name>
    <dbReference type="NCBI Taxonomy" id="5974"/>
    <lineage>
        <taxon>Eukaryota</taxon>
        <taxon>Sar</taxon>
        <taxon>Alveolata</taxon>
        <taxon>Ciliophora</taxon>
        <taxon>Intramacronucleata</taxon>
        <taxon>Spirotrichea</taxon>
        <taxon>Stichotrichia</taxon>
        <taxon>Sporadotrichida</taxon>
        <taxon>Halteriidae</taxon>
        <taxon>Halteria</taxon>
    </lineage>
</organism>
<dbReference type="GO" id="GO:0009253">
    <property type="term" value="P:peptidoglycan catabolic process"/>
    <property type="evidence" value="ECO:0007669"/>
    <property type="project" value="InterPro"/>
</dbReference>
<feature type="compositionally biased region" description="Basic and acidic residues" evidence="3">
    <location>
        <begin position="89"/>
        <end position="100"/>
    </location>
</feature>
<dbReference type="EMBL" id="RRYP01009934">
    <property type="protein sequence ID" value="TNV78730.1"/>
    <property type="molecule type" value="Genomic_DNA"/>
</dbReference>
<dbReference type="InterPro" id="IPR023347">
    <property type="entry name" value="Lysozyme_dom_sf"/>
</dbReference>
<evidence type="ECO:0000256" key="4">
    <source>
        <dbReference type="SAM" id="Phobius"/>
    </source>
</evidence>
<dbReference type="InterPro" id="IPR002196">
    <property type="entry name" value="Glyco_hydro_24"/>
</dbReference>
<keyword evidence="1" id="KW-0929">Antimicrobial</keyword>